<reference evidence="5" key="1">
    <citation type="submission" date="2023-06" db="EMBL/GenBank/DDBJ databases">
        <title>Genome-scale phylogeny and comparative genomics of the fungal order Sordariales.</title>
        <authorList>
            <consortium name="Lawrence Berkeley National Laboratory"/>
            <person name="Hensen N."/>
            <person name="Bonometti L."/>
            <person name="Westerberg I."/>
            <person name="Brannstrom I.O."/>
            <person name="Guillou S."/>
            <person name="Cros-Aarteil S."/>
            <person name="Calhoun S."/>
            <person name="Haridas S."/>
            <person name="Kuo A."/>
            <person name="Mondo S."/>
            <person name="Pangilinan J."/>
            <person name="Riley R."/>
            <person name="Labutti K."/>
            <person name="Andreopoulos B."/>
            <person name="Lipzen A."/>
            <person name="Chen C."/>
            <person name="Yanf M."/>
            <person name="Daum C."/>
            <person name="Ng V."/>
            <person name="Clum A."/>
            <person name="Steindorff A."/>
            <person name="Ohm R."/>
            <person name="Martin F."/>
            <person name="Silar P."/>
            <person name="Natvig D."/>
            <person name="Lalanne C."/>
            <person name="Gautier V."/>
            <person name="Ament-Velasquez S.L."/>
            <person name="Kruys A."/>
            <person name="Hutchinson M.I."/>
            <person name="Powell A.J."/>
            <person name="Barry K."/>
            <person name="Miller A.N."/>
            <person name="Grigoriev I.V."/>
            <person name="Debuchy R."/>
            <person name="Gladieux P."/>
            <person name="Thoren M.H."/>
            <person name="Johannesson H."/>
        </authorList>
    </citation>
    <scope>NUCLEOTIDE SEQUENCE</scope>
    <source>
        <strain evidence="5">CBS 540.89</strain>
    </source>
</reference>
<organism evidence="5 6">
    <name type="scientific">Apiosordaria backusii</name>
    <dbReference type="NCBI Taxonomy" id="314023"/>
    <lineage>
        <taxon>Eukaryota</taxon>
        <taxon>Fungi</taxon>
        <taxon>Dikarya</taxon>
        <taxon>Ascomycota</taxon>
        <taxon>Pezizomycotina</taxon>
        <taxon>Sordariomycetes</taxon>
        <taxon>Sordariomycetidae</taxon>
        <taxon>Sordariales</taxon>
        <taxon>Lasiosphaeriaceae</taxon>
        <taxon>Apiosordaria</taxon>
    </lineage>
</organism>
<dbReference type="GO" id="GO:0000215">
    <property type="term" value="F:tRNA 2'-phosphotransferase activity"/>
    <property type="evidence" value="ECO:0007669"/>
    <property type="project" value="UniProtKB-EC"/>
</dbReference>
<dbReference type="EC" id="2.7.1.160" evidence="2"/>
<dbReference type="Proteomes" id="UP001172159">
    <property type="component" value="Unassembled WGS sequence"/>
</dbReference>
<evidence type="ECO:0000256" key="3">
    <source>
        <dbReference type="ARBA" id="ARBA00047949"/>
    </source>
</evidence>
<dbReference type="AlphaFoldDB" id="A0AA40BDP1"/>
<evidence type="ECO:0000313" key="5">
    <source>
        <dbReference type="EMBL" id="KAK0732346.1"/>
    </source>
</evidence>
<comment type="catalytic activity">
    <reaction evidence="3">
        <text>2'-phospho-[ligated tRNA] + NAD(+) = mature tRNA + ADP-alpha-D-ribose 1'',2''-cyclic phosphate + nicotinamide</text>
        <dbReference type="Rhea" id="RHEA:23324"/>
        <dbReference type="Rhea" id="RHEA-COMP:11106"/>
        <dbReference type="Rhea" id="RHEA-COMP:11107"/>
        <dbReference type="ChEBI" id="CHEBI:17154"/>
        <dbReference type="ChEBI" id="CHEBI:57540"/>
        <dbReference type="ChEBI" id="CHEBI:76596"/>
        <dbReference type="ChEBI" id="CHEBI:82883"/>
        <dbReference type="ChEBI" id="CHEBI:85027"/>
        <dbReference type="EC" id="2.7.1.160"/>
    </reaction>
</comment>
<keyword evidence="6" id="KW-1185">Reference proteome</keyword>
<feature type="compositionally biased region" description="Basic and acidic residues" evidence="4">
    <location>
        <begin position="302"/>
        <end position="316"/>
    </location>
</feature>
<dbReference type="InterPro" id="IPR042080">
    <property type="entry name" value="RNA_2'-PTrans_N"/>
</dbReference>
<evidence type="ECO:0000256" key="2">
    <source>
        <dbReference type="ARBA" id="ARBA00012007"/>
    </source>
</evidence>
<dbReference type="Pfam" id="PF01885">
    <property type="entry name" value="PTS_2-RNA"/>
    <property type="match status" value="1"/>
</dbReference>
<dbReference type="SUPFAM" id="SSF56399">
    <property type="entry name" value="ADP-ribosylation"/>
    <property type="match status" value="1"/>
</dbReference>
<sequence>MAAAVAVPLSAINNELGGVLPPSALANNSARHGRSRGMSVKGRRYSVVEERDTTITKALMFVIKRAIQQEEAAEDEGKPEGEYLVADAEGWIALSDVLAHSRIREHNTTLSDVQRVVSNAIKARFELRQTPNTNSGDVASWQISRIGGLTQKASSPVPVGDKLTIDDADLPEFVIYETSYQRYHRLLLTPFGIFPAPGGAEYSAFVPVSVDEAGNETRLGQEAAEVSIWIHLKTALLPEHNITWRKSDTGLVITSDSVPMSLWKKAVARRPDIGLLLEGGEVRKEVPAALRGKAAKSKGKGKKGDRPGAVFRRDGSGDDSGSASEELEE</sequence>
<name>A0AA40BDP1_9PEZI</name>
<evidence type="ECO:0000256" key="4">
    <source>
        <dbReference type="SAM" id="MobiDB-lite"/>
    </source>
</evidence>
<dbReference type="Gene3D" id="1.10.10.970">
    <property type="entry name" value="RNA 2'-phosphotransferase, Tpt1/KptA family, N-terminal domain"/>
    <property type="match status" value="1"/>
</dbReference>
<evidence type="ECO:0000256" key="1">
    <source>
        <dbReference type="ARBA" id="ARBA00003343"/>
    </source>
</evidence>
<gene>
    <name evidence="5" type="ORF">B0T21DRAFT_291276</name>
</gene>
<dbReference type="EMBL" id="JAUKTV010000008">
    <property type="protein sequence ID" value="KAK0732346.1"/>
    <property type="molecule type" value="Genomic_DNA"/>
</dbReference>
<dbReference type="InterPro" id="IPR002745">
    <property type="entry name" value="Ptrans_KptA/Tpt1"/>
</dbReference>
<comment type="function">
    <text evidence="1">Catalyzes the last step of tRNA splicing, the transfer of the splice junction 2'-phosphate from ligated tRNA to NAD to produce ADP-ribose 1''-2'' cyclic phosphate.</text>
</comment>
<evidence type="ECO:0000313" key="6">
    <source>
        <dbReference type="Proteomes" id="UP001172159"/>
    </source>
</evidence>
<proteinExistence type="predicted"/>
<accession>A0AA40BDP1</accession>
<feature type="region of interest" description="Disordered" evidence="4">
    <location>
        <begin position="289"/>
        <end position="329"/>
    </location>
</feature>
<protein>
    <recommendedName>
        <fullName evidence="2">2'-phosphotransferase</fullName>
        <ecNumber evidence="2">2.7.1.160</ecNumber>
    </recommendedName>
</protein>
<comment type="caution">
    <text evidence="5">The sequence shown here is derived from an EMBL/GenBank/DDBJ whole genome shotgun (WGS) entry which is preliminary data.</text>
</comment>